<gene>
    <name evidence="1" type="ORF">DW687_08930</name>
</gene>
<organism evidence="1 2">
    <name type="scientific">Anaerofustis stercorihominis</name>
    <dbReference type="NCBI Taxonomy" id="214853"/>
    <lineage>
        <taxon>Bacteria</taxon>
        <taxon>Bacillati</taxon>
        <taxon>Bacillota</taxon>
        <taxon>Clostridia</taxon>
        <taxon>Eubacteriales</taxon>
        <taxon>Eubacteriaceae</taxon>
        <taxon>Anaerofustis</taxon>
    </lineage>
</organism>
<name>A0A3E3DY53_9FIRM</name>
<dbReference type="AlphaFoldDB" id="A0A3E3DY53"/>
<reference evidence="1 2" key="1">
    <citation type="submission" date="2018-08" db="EMBL/GenBank/DDBJ databases">
        <title>A genome reference for cultivated species of the human gut microbiota.</title>
        <authorList>
            <person name="Zou Y."/>
            <person name="Xue W."/>
            <person name="Luo G."/>
        </authorList>
    </citation>
    <scope>NUCLEOTIDE SEQUENCE [LARGE SCALE GENOMIC DNA]</scope>
    <source>
        <strain evidence="1 2">AM25-6</strain>
    </source>
</reference>
<sequence length="140" mass="15864">MVKIIGGAEGTGKTKRLIDLANNENKETKGLQVYIDSSLNHSREVMTQIRFINTSEFHIASSEMFFGFLCGLIAGNYDITKIYIDDILSIINAKHLETAIAFLDQLEAFTKEYECDITLTLGARDEDELNLLKKYEYQEA</sequence>
<evidence type="ECO:0008006" key="3">
    <source>
        <dbReference type="Google" id="ProtNLM"/>
    </source>
</evidence>
<dbReference type="GeneID" id="98000165"/>
<proteinExistence type="predicted"/>
<evidence type="ECO:0000313" key="1">
    <source>
        <dbReference type="EMBL" id="RGD73889.1"/>
    </source>
</evidence>
<comment type="caution">
    <text evidence="1">The sequence shown here is derived from an EMBL/GenBank/DDBJ whole genome shotgun (WGS) entry which is preliminary data.</text>
</comment>
<dbReference type="Proteomes" id="UP000261212">
    <property type="component" value="Unassembled WGS sequence"/>
</dbReference>
<evidence type="ECO:0000313" key="2">
    <source>
        <dbReference type="Proteomes" id="UP000261212"/>
    </source>
</evidence>
<protein>
    <recommendedName>
        <fullName evidence="3">Twitching motility protein PilT</fullName>
    </recommendedName>
</protein>
<dbReference type="RefSeq" id="WP_007049813.1">
    <property type="nucleotide sequence ID" value="NZ_CABKNJ010000001.1"/>
</dbReference>
<dbReference type="EMBL" id="QUSM01000004">
    <property type="protein sequence ID" value="RGD73889.1"/>
    <property type="molecule type" value="Genomic_DNA"/>
</dbReference>
<accession>A0A3E3DY53</accession>